<keyword evidence="4" id="KW-1185">Reference proteome</keyword>
<dbReference type="OrthoDB" id="10690508at2759"/>
<feature type="compositionally biased region" description="Polar residues" evidence="1">
    <location>
        <begin position="93"/>
        <end position="109"/>
    </location>
</feature>
<feature type="region of interest" description="Disordered" evidence="1">
    <location>
        <begin position="82"/>
        <end position="109"/>
    </location>
</feature>
<proteinExistence type="predicted"/>
<evidence type="ECO:0000313" key="3">
    <source>
        <dbReference type="EnsemblProtists" id="EKX41863"/>
    </source>
</evidence>
<sequence length="911" mass="99337">MAGSRMPWREAAATAGAMAMMVFMVMSVREGDRVVQLLEGRGLRGEDLKLARLIRESRKLGVTGIPSFPPGARSTKLDMDYGNDELPIPTLEPGSSTPNLPFPSPSNAWQRRRRSLISNMLTMDYGDDELPIPTLEPGSSTPNLPFPSPSNAWQRRRRSLISNMLTMDYGDDELPIPNLEPGSSTPNIPFPPGSGVADKAGRMQSLAQEVDNSGEALDRAGVKVGADLSSVNSHEDDRYVGAQHVAPSVAFKGKLKKTQSLYAPAWSPDYLEPYRHPSSEQSAWQWMSKAKKQHKNDLAVEDKEAADAQKSLDEIVSDVWNKKIEGQGIVGAQTKAKHEKAAATVPETSKSVATKELGKPVAAAQKVAQATGSASNSVNPRSHAASGRPERTQKLVSSSVPTKQFASSGKKGAAQETSDKPQMELEKLELAEDILHHKTQAKANNVLHASAVAKPDVAASVTKGEHQVSSAKKESHQQALFAHGFGTTNRFQAQPLSASKNQDRHVYGSDAEAGDVGHPTSFDSIPLASPSTFMSRVAAYEPSGVSSEERVRLDREVYRGQVLAAWRKYEHGLQQCMEAESTIDPTLKDYSCKDVSKGFKYLRDCMQNHNFGLQDVGGVKLKFVGDEKAWSALPKLVQYTYTLPTKDYEKVYNVLSQSAIFGTLWNMERLHARCAATGSTEAPGPSRAAVISSIDRDVRGYDEAMRRLMPGTPTQQRGYDIMHNGYNGMVWHYPGVARGVSRGYWKIPSSSREVAPSASRASLPYWREVAGNQPTLGGLRRVQPRARLNPDTAGPAAFPTRVNGKRVHPANPRPWQASKGAPDPWTGYYWTGPGKFDIVPESHPVTQAISGYNYPTTAKPAAGLLCVEDVECPQMSVCSSAGFCRAWGGDDVWHVPAQHGLWPANSSPDWF</sequence>
<accession>L1J021</accession>
<evidence type="ECO:0000313" key="4">
    <source>
        <dbReference type="Proteomes" id="UP000011087"/>
    </source>
</evidence>
<dbReference type="GeneID" id="17298595"/>
<feature type="compositionally biased region" description="Polar residues" evidence="1">
    <location>
        <begin position="394"/>
        <end position="407"/>
    </location>
</feature>
<reference evidence="3" key="3">
    <citation type="submission" date="2016-03" db="UniProtKB">
        <authorList>
            <consortium name="EnsemblProtists"/>
        </authorList>
    </citation>
    <scope>IDENTIFICATION</scope>
</reference>
<feature type="region of interest" description="Disordered" evidence="1">
    <location>
        <begin position="787"/>
        <end position="818"/>
    </location>
</feature>
<feature type="compositionally biased region" description="Polar residues" evidence="1">
    <location>
        <begin position="137"/>
        <end position="152"/>
    </location>
</feature>
<reference evidence="4" key="2">
    <citation type="submission" date="2012-11" db="EMBL/GenBank/DDBJ databases">
        <authorList>
            <person name="Kuo A."/>
            <person name="Curtis B.A."/>
            <person name="Tanifuji G."/>
            <person name="Burki F."/>
            <person name="Gruber A."/>
            <person name="Irimia M."/>
            <person name="Maruyama S."/>
            <person name="Arias M.C."/>
            <person name="Ball S.G."/>
            <person name="Gile G.H."/>
            <person name="Hirakawa Y."/>
            <person name="Hopkins J.F."/>
            <person name="Rensing S.A."/>
            <person name="Schmutz J."/>
            <person name="Symeonidi A."/>
            <person name="Elias M."/>
            <person name="Eveleigh R.J."/>
            <person name="Herman E.K."/>
            <person name="Klute M.J."/>
            <person name="Nakayama T."/>
            <person name="Obornik M."/>
            <person name="Reyes-Prieto A."/>
            <person name="Armbrust E.V."/>
            <person name="Aves S.J."/>
            <person name="Beiko R.G."/>
            <person name="Coutinho P."/>
            <person name="Dacks J.B."/>
            <person name="Durnford D.G."/>
            <person name="Fast N.M."/>
            <person name="Green B.R."/>
            <person name="Grisdale C."/>
            <person name="Hempe F."/>
            <person name="Henrissat B."/>
            <person name="Hoppner M.P."/>
            <person name="Ishida K.-I."/>
            <person name="Kim E."/>
            <person name="Koreny L."/>
            <person name="Kroth P.G."/>
            <person name="Liu Y."/>
            <person name="Malik S.-B."/>
            <person name="Maier U.G."/>
            <person name="McRose D."/>
            <person name="Mock T."/>
            <person name="Neilson J.A."/>
            <person name="Onodera N.T."/>
            <person name="Poole A.M."/>
            <person name="Pritham E.J."/>
            <person name="Richards T.A."/>
            <person name="Rocap G."/>
            <person name="Roy S.W."/>
            <person name="Sarai C."/>
            <person name="Schaack S."/>
            <person name="Shirato S."/>
            <person name="Slamovits C.H."/>
            <person name="Spencer D.F."/>
            <person name="Suzuki S."/>
            <person name="Worden A.Z."/>
            <person name="Zauner S."/>
            <person name="Barry K."/>
            <person name="Bell C."/>
            <person name="Bharti A.K."/>
            <person name="Crow J.A."/>
            <person name="Grimwood J."/>
            <person name="Kramer R."/>
            <person name="Lindquist E."/>
            <person name="Lucas S."/>
            <person name="Salamov A."/>
            <person name="McFadden G.I."/>
            <person name="Lane C.E."/>
            <person name="Keeling P.J."/>
            <person name="Gray M.W."/>
            <person name="Grigoriev I.V."/>
            <person name="Archibald J.M."/>
        </authorList>
    </citation>
    <scope>NUCLEOTIDE SEQUENCE</scope>
    <source>
        <strain evidence="4">CCMP2712</strain>
    </source>
</reference>
<gene>
    <name evidence="2" type="ORF">GUITHDRAFT_164250</name>
</gene>
<feature type="region of interest" description="Disordered" evidence="1">
    <location>
        <begin position="130"/>
        <end position="152"/>
    </location>
</feature>
<feature type="region of interest" description="Disordered" evidence="1">
    <location>
        <begin position="367"/>
        <end position="422"/>
    </location>
</feature>
<reference evidence="2 4" key="1">
    <citation type="journal article" date="2012" name="Nature">
        <title>Algal genomes reveal evolutionary mosaicism and the fate of nucleomorphs.</title>
        <authorList>
            <consortium name="DOE Joint Genome Institute"/>
            <person name="Curtis B.A."/>
            <person name="Tanifuji G."/>
            <person name="Burki F."/>
            <person name="Gruber A."/>
            <person name="Irimia M."/>
            <person name="Maruyama S."/>
            <person name="Arias M.C."/>
            <person name="Ball S.G."/>
            <person name="Gile G.H."/>
            <person name="Hirakawa Y."/>
            <person name="Hopkins J.F."/>
            <person name="Kuo A."/>
            <person name="Rensing S.A."/>
            <person name="Schmutz J."/>
            <person name="Symeonidi A."/>
            <person name="Elias M."/>
            <person name="Eveleigh R.J."/>
            <person name="Herman E.K."/>
            <person name="Klute M.J."/>
            <person name="Nakayama T."/>
            <person name="Obornik M."/>
            <person name="Reyes-Prieto A."/>
            <person name="Armbrust E.V."/>
            <person name="Aves S.J."/>
            <person name="Beiko R.G."/>
            <person name="Coutinho P."/>
            <person name="Dacks J.B."/>
            <person name="Durnford D.G."/>
            <person name="Fast N.M."/>
            <person name="Green B.R."/>
            <person name="Grisdale C.J."/>
            <person name="Hempel F."/>
            <person name="Henrissat B."/>
            <person name="Hoppner M.P."/>
            <person name="Ishida K."/>
            <person name="Kim E."/>
            <person name="Koreny L."/>
            <person name="Kroth P.G."/>
            <person name="Liu Y."/>
            <person name="Malik S.B."/>
            <person name="Maier U.G."/>
            <person name="McRose D."/>
            <person name="Mock T."/>
            <person name="Neilson J.A."/>
            <person name="Onodera N.T."/>
            <person name="Poole A.M."/>
            <person name="Pritham E.J."/>
            <person name="Richards T.A."/>
            <person name="Rocap G."/>
            <person name="Roy S.W."/>
            <person name="Sarai C."/>
            <person name="Schaack S."/>
            <person name="Shirato S."/>
            <person name="Slamovits C.H."/>
            <person name="Spencer D.F."/>
            <person name="Suzuki S."/>
            <person name="Worden A.Z."/>
            <person name="Zauner S."/>
            <person name="Barry K."/>
            <person name="Bell C."/>
            <person name="Bharti A.K."/>
            <person name="Crow J.A."/>
            <person name="Grimwood J."/>
            <person name="Kramer R."/>
            <person name="Lindquist E."/>
            <person name="Lucas S."/>
            <person name="Salamov A."/>
            <person name="McFadden G.I."/>
            <person name="Lane C.E."/>
            <person name="Keeling P.J."/>
            <person name="Gray M.W."/>
            <person name="Grigoriev I.V."/>
            <person name="Archibald J.M."/>
        </authorList>
    </citation>
    <scope>NUCLEOTIDE SEQUENCE</scope>
    <source>
        <strain evidence="2 4">CCMP2712</strain>
    </source>
</reference>
<dbReference type="AlphaFoldDB" id="L1J021"/>
<dbReference type="RefSeq" id="XP_005828843.1">
    <property type="nucleotide sequence ID" value="XM_005828786.1"/>
</dbReference>
<dbReference type="EMBL" id="JH993020">
    <property type="protein sequence ID" value="EKX41863.1"/>
    <property type="molecule type" value="Genomic_DNA"/>
</dbReference>
<organism evidence="2">
    <name type="scientific">Guillardia theta (strain CCMP2712)</name>
    <name type="common">Cryptophyte</name>
    <dbReference type="NCBI Taxonomy" id="905079"/>
    <lineage>
        <taxon>Eukaryota</taxon>
        <taxon>Cryptophyceae</taxon>
        <taxon>Pyrenomonadales</taxon>
        <taxon>Geminigeraceae</taxon>
        <taxon>Guillardia</taxon>
    </lineage>
</organism>
<evidence type="ECO:0000256" key="1">
    <source>
        <dbReference type="SAM" id="MobiDB-lite"/>
    </source>
</evidence>
<dbReference type="PaxDb" id="55529-EKX41863"/>
<dbReference type="HOGENOM" id="CLU_319228_0_0_1"/>
<dbReference type="KEGG" id="gtt:GUITHDRAFT_164250"/>
<feature type="compositionally biased region" description="Polar residues" evidence="1">
    <location>
        <begin position="371"/>
        <end position="380"/>
    </location>
</feature>
<dbReference type="EnsemblProtists" id="EKX41863">
    <property type="protein sequence ID" value="EKX41863"/>
    <property type="gene ID" value="GUITHDRAFT_164250"/>
</dbReference>
<protein>
    <submittedName>
        <fullName evidence="2 3">Uncharacterized protein</fullName>
    </submittedName>
</protein>
<name>L1J021_GUITC</name>
<evidence type="ECO:0000313" key="2">
    <source>
        <dbReference type="EMBL" id="EKX41863.1"/>
    </source>
</evidence>
<dbReference type="Proteomes" id="UP000011087">
    <property type="component" value="Unassembled WGS sequence"/>
</dbReference>